<dbReference type="EMBL" id="BSNS01000011">
    <property type="protein sequence ID" value="GLQ54916.1"/>
    <property type="molecule type" value="Genomic_DNA"/>
</dbReference>
<dbReference type="InterPro" id="IPR017703">
    <property type="entry name" value="YgfZ/GCV_T_CS"/>
</dbReference>
<dbReference type="PANTHER" id="PTHR22602:SF0">
    <property type="entry name" value="TRANSFERASE CAF17, MITOCHONDRIAL-RELATED"/>
    <property type="match status" value="1"/>
</dbReference>
<dbReference type="PANTHER" id="PTHR22602">
    <property type="entry name" value="TRANSFERASE CAF17, MITOCHONDRIAL-RELATED"/>
    <property type="match status" value="1"/>
</dbReference>
<dbReference type="SUPFAM" id="SSF103025">
    <property type="entry name" value="Folate-binding domain"/>
    <property type="match status" value="1"/>
</dbReference>
<accession>A0ABQ5W5H3</accession>
<keyword evidence="1" id="KW-0809">Transit peptide</keyword>
<organism evidence="3 4">
    <name type="scientific">Devosia nitrariae</name>
    <dbReference type="NCBI Taxonomy" id="2071872"/>
    <lineage>
        <taxon>Bacteria</taxon>
        <taxon>Pseudomonadati</taxon>
        <taxon>Pseudomonadota</taxon>
        <taxon>Alphaproteobacteria</taxon>
        <taxon>Hyphomicrobiales</taxon>
        <taxon>Devosiaceae</taxon>
        <taxon>Devosia</taxon>
    </lineage>
</organism>
<gene>
    <name evidence="3" type="ORF">GCM10010862_21750</name>
</gene>
<dbReference type="Gene3D" id="3.30.1360.120">
    <property type="entry name" value="Probable tRNA modification gtpase trme, domain 1"/>
    <property type="match status" value="2"/>
</dbReference>
<dbReference type="Pfam" id="PF25455">
    <property type="entry name" value="Beta-barrel_CAF17_C"/>
    <property type="match status" value="1"/>
</dbReference>
<evidence type="ECO:0000256" key="1">
    <source>
        <dbReference type="ARBA" id="ARBA00022946"/>
    </source>
</evidence>
<evidence type="ECO:0000259" key="2">
    <source>
        <dbReference type="Pfam" id="PF25455"/>
    </source>
</evidence>
<feature type="domain" description="CAF17 C-terminal" evidence="2">
    <location>
        <begin position="197"/>
        <end position="263"/>
    </location>
</feature>
<evidence type="ECO:0000313" key="4">
    <source>
        <dbReference type="Proteomes" id="UP001156691"/>
    </source>
</evidence>
<name>A0ABQ5W5H3_9HYPH</name>
<dbReference type="RefSeq" id="WP_284340361.1">
    <property type="nucleotide sequence ID" value="NZ_BSNS01000011.1"/>
</dbReference>
<keyword evidence="4" id="KW-1185">Reference proteome</keyword>
<dbReference type="Proteomes" id="UP001156691">
    <property type="component" value="Unassembled WGS sequence"/>
</dbReference>
<dbReference type="NCBIfam" id="TIGR03317">
    <property type="entry name" value="ygfZ_signature"/>
    <property type="match status" value="1"/>
</dbReference>
<reference evidence="4" key="1">
    <citation type="journal article" date="2019" name="Int. J. Syst. Evol. Microbiol.">
        <title>The Global Catalogue of Microorganisms (GCM) 10K type strain sequencing project: providing services to taxonomists for standard genome sequencing and annotation.</title>
        <authorList>
            <consortium name="The Broad Institute Genomics Platform"/>
            <consortium name="The Broad Institute Genome Sequencing Center for Infectious Disease"/>
            <person name="Wu L."/>
            <person name="Ma J."/>
        </authorList>
    </citation>
    <scope>NUCLEOTIDE SEQUENCE [LARGE SCALE GENOMIC DNA]</scope>
    <source>
        <strain evidence="4">NBRC 112416</strain>
    </source>
</reference>
<evidence type="ECO:0000313" key="3">
    <source>
        <dbReference type="EMBL" id="GLQ54916.1"/>
    </source>
</evidence>
<sequence length="273" mass="28924">MATILRAGRAVVRFSGPDAHRLLNDVLTGPFAEGSETAGWWALLSPQGKILAEGLAGFAKGAWWLDVAADVAENFLKRMKMYRLRAKAEIEDLTETHRVGWARDRLEGGIVHRDARGGGLGYRVVATADAAAAWGEGEDFARARIAAGISELGEDFGPETTFAHDIGMDLNDGIDFVKGCYVGQEVVSRMKHRGTARRRPVVVSGIAAPAGSAVVAGGREAGSVGRVVEGHAVAVLRLDRITDSDAVTVEGAPATLRLPDWASYAFGESADAD</sequence>
<protein>
    <submittedName>
        <fullName evidence="3">Aminomethyltransferase</fullName>
    </submittedName>
</protein>
<comment type="caution">
    <text evidence="3">The sequence shown here is derived from an EMBL/GenBank/DDBJ whole genome shotgun (WGS) entry which is preliminary data.</text>
</comment>
<dbReference type="InterPro" id="IPR057460">
    <property type="entry name" value="CAF17_C"/>
</dbReference>
<proteinExistence type="predicted"/>
<dbReference type="InterPro" id="IPR027266">
    <property type="entry name" value="TrmE/GcvT-like"/>
</dbReference>
<dbReference type="InterPro" id="IPR045179">
    <property type="entry name" value="YgfZ/GcvT"/>
</dbReference>